<dbReference type="GO" id="GO:0005829">
    <property type="term" value="C:cytosol"/>
    <property type="evidence" value="ECO:0007669"/>
    <property type="project" value="TreeGrafter"/>
</dbReference>
<evidence type="ECO:0000256" key="3">
    <source>
        <dbReference type="RuleBase" id="RU364030"/>
    </source>
</evidence>
<dbReference type="VEuPathDB" id="FungiDB:C8Q69DRAFT_271104"/>
<dbReference type="SUPFAM" id="SSF46988">
    <property type="entry name" value="Tubulin chaperone cofactor A"/>
    <property type="match status" value="1"/>
</dbReference>
<organism evidence="5 6">
    <name type="scientific">Byssochlamys spectabilis</name>
    <name type="common">Paecilomyces variotii</name>
    <dbReference type="NCBI Taxonomy" id="264951"/>
    <lineage>
        <taxon>Eukaryota</taxon>
        <taxon>Fungi</taxon>
        <taxon>Dikarya</taxon>
        <taxon>Ascomycota</taxon>
        <taxon>Pezizomycotina</taxon>
        <taxon>Eurotiomycetes</taxon>
        <taxon>Eurotiomycetidae</taxon>
        <taxon>Eurotiales</taxon>
        <taxon>Thermoascaceae</taxon>
        <taxon>Paecilomyces</taxon>
    </lineage>
</organism>
<proteinExistence type="inferred from homology"/>
<dbReference type="Pfam" id="PF02970">
    <property type="entry name" value="TBCA"/>
    <property type="match status" value="1"/>
</dbReference>
<accession>A0A443HVW0</accession>
<evidence type="ECO:0000313" key="6">
    <source>
        <dbReference type="Proteomes" id="UP000283841"/>
    </source>
</evidence>
<reference evidence="5 6" key="1">
    <citation type="journal article" date="2018" name="Front. Microbiol.">
        <title>Genomic and genetic insights into a cosmopolitan fungus, Paecilomyces variotii (Eurotiales).</title>
        <authorList>
            <person name="Urquhart A.S."/>
            <person name="Mondo S.J."/>
            <person name="Makela M.R."/>
            <person name="Hane J.K."/>
            <person name="Wiebenga A."/>
            <person name="He G."/>
            <person name="Mihaltcheva S."/>
            <person name="Pangilinan J."/>
            <person name="Lipzen A."/>
            <person name="Barry K."/>
            <person name="de Vries R.P."/>
            <person name="Grigoriev I.V."/>
            <person name="Idnurm A."/>
        </authorList>
    </citation>
    <scope>NUCLEOTIDE SEQUENCE [LARGE SCALE GENOMIC DNA]</scope>
    <source>
        <strain evidence="5 6">CBS 101075</strain>
    </source>
</reference>
<evidence type="ECO:0000313" key="5">
    <source>
        <dbReference type="EMBL" id="RWQ95891.1"/>
    </source>
</evidence>
<dbReference type="GO" id="GO:0007023">
    <property type="term" value="P:post-chaperonin tubulin folding pathway"/>
    <property type="evidence" value="ECO:0007669"/>
    <property type="project" value="UniProtKB-UniRule"/>
</dbReference>
<dbReference type="Gene3D" id="1.20.58.90">
    <property type="match status" value="1"/>
</dbReference>
<comment type="caution">
    <text evidence="5">The sequence shown here is derived from an EMBL/GenBank/DDBJ whole genome shotgun (WGS) entry which is preliminary data.</text>
</comment>
<comment type="subunit">
    <text evidence="3">Supercomplex made of cofactors A to E. Cofactors A and D function by capturing and stabilizing tubulin in a quasi-native conformation. Cofactor E binds to the cofactor D-tubulin complex; interaction with cofactor C then causes the release of tubulin polypeptides that are committed to the native state.</text>
</comment>
<keyword evidence="2 3" id="KW-0143">Chaperone</keyword>
<dbReference type="PANTHER" id="PTHR21500">
    <property type="entry name" value="TUBULIN-SPECIFIC CHAPERONE A"/>
    <property type="match status" value="1"/>
</dbReference>
<evidence type="ECO:0000256" key="4">
    <source>
        <dbReference type="SAM" id="MobiDB-lite"/>
    </source>
</evidence>
<dbReference type="STRING" id="264951.A0A443HVW0"/>
<gene>
    <name evidence="5" type="ORF">C8Q69DRAFT_271104</name>
</gene>
<comment type="subcellular location">
    <subcellularLocation>
        <location evidence="3">Cytoplasm</location>
        <location evidence="3">Cytoskeleton</location>
    </subcellularLocation>
</comment>
<keyword evidence="3" id="KW-0206">Cytoskeleton</keyword>
<name>A0A443HVW0_BYSSP</name>
<keyword evidence="3" id="KW-0493">Microtubule</keyword>
<dbReference type="EMBL" id="RCNU01000005">
    <property type="protein sequence ID" value="RWQ95891.1"/>
    <property type="molecule type" value="Genomic_DNA"/>
</dbReference>
<dbReference type="RefSeq" id="XP_028485536.1">
    <property type="nucleotide sequence ID" value="XM_028626793.1"/>
</dbReference>
<dbReference type="GO" id="GO:0005874">
    <property type="term" value="C:microtubule"/>
    <property type="evidence" value="ECO:0007669"/>
    <property type="project" value="UniProtKB-KW"/>
</dbReference>
<feature type="region of interest" description="Disordered" evidence="4">
    <location>
        <begin position="24"/>
        <end position="50"/>
    </location>
</feature>
<keyword evidence="6" id="KW-1185">Reference proteome</keyword>
<dbReference type="AlphaFoldDB" id="A0A443HVW0"/>
<dbReference type="Proteomes" id="UP000283841">
    <property type="component" value="Unassembled WGS sequence"/>
</dbReference>
<feature type="compositionally biased region" description="Basic and acidic residues" evidence="4">
    <location>
        <begin position="24"/>
        <end position="40"/>
    </location>
</feature>
<dbReference type="GeneID" id="39596070"/>
<protein>
    <recommendedName>
        <fullName evidence="3">Tubulin-specific chaperone A</fullName>
    </recommendedName>
</protein>
<dbReference type="GO" id="GO:0048487">
    <property type="term" value="F:beta-tubulin binding"/>
    <property type="evidence" value="ECO:0007669"/>
    <property type="project" value="InterPro"/>
</dbReference>
<dbReference type="InterPro" id="IPR004226">
    <property type="entry name" value="TBCA"/>
</dbReference>
<dbReference type="PANTHER" id="PTHR21500:SF0">
    <property type="entry name" value="TUBULIN-SPECIFIC CHAPERONE A"/>
    <property type="match status" value="1"/>
</dbReference>
<sequence length="119" mass="13191">MAPPSPLSIATSSVQRLVKEEASYHRELQQQEQRIQRLEAETGPDEDGNRQYALNQERRAMEETKAVLPTLKPKISAALQKLEALLVEEGQKGDQSNVEQINAAKDAVAQAKIAVREVS</sequence>
<dbReference type="InterPro" id="IPR036126">
    <property type="entry name" value="TBCA_sf"/>
</dbReference>
<evidence type="ECO:0000256" key="2">
    <source>
        <dbReference type="ARBA" id="ARBA00023186"/>
    </source>
</evidence>
<keyword evidence="3" id="KW-0963">Cytoplasm</keyword>
<dbReference type="GO" id="GO:0007021">
    <property type="term" value="P:tubulin complex assembly"/>
    <property type="evidence" value="ECO:0007669"/>
    <property type="project" value="UniProtKB-UniRule"/>
</dbReference>
<comment type="similarity">
    <text evidence="1 3">Belongs to the TBCA family.</text>
</comment>
<evidence type="ECO:0000256" key="1">
    <source>
        <dbReference type="ARBA" id="ARBA00006806"/>
    </source>
</evidence>